<feature type="region of interest" description="Disordered" evidence="1">
    <location>
        <begin position="174"/>
        <end position="274"/>
    </location>
</feature>
<protein>
    <recommendedName>
        <fullName evidence="4">Acylneuraminate cytidylyltransferase</fullName>
    </recommendedName>
</protein>
<reference evidence="3" key="1">
    <citation type="submission" date="2016-10" db="EMBL/GenBank/DDBJ databases">
        <title>Comparative genomics uncovers the prolific and rare metabolic potential of the cyanobacterial genus Moorea.</title>
        <authorList>
            <person name="Leao T."/>
            <person name="Castelao G."/>
            <person name="Korobeynikov A."/>
            <person name="Monroe E.A."/>
            <person name="Podell S."/>
            <person name="Glukhov E."/>
            <person name="Allen E."/>
            <person name="Gerwick W.H."/>
            <person name="Gerwick L."/>
        </authorList>
    </citation>
    <scope>NUCLEOTIDE SEQUENCE [LARGE SCALE GENOMIC DNA]</scope>
    <source>
        <strain evidence="3">PAL-8-15-08-1</strain>
    </source>
</reference>
<evidence type="ECO:0000256" key="1">
    <source>
        <dbReference type="SAM" id="MobiDB-lite"/>
    </source>
</evidence>
<dbReference type="KEGG" id="mpro:BJP34_26760"/>
<dbReference type="PANTHER" id="PTHR21485">
    <property type="entry name" value="HAD SUPERFAMILY MEMBERS CMAS AND KDSC"/>
    <property type="match status" value="1"/>
</dbReference>
<dbReference type="RefSeq" id="WP_070394969.1">
    <property type="nucleotide sequence ID" value="NZ_CP017599.1"/>
</dbReference>
<dbReference type="InterPro" id="IPR029044">
    <property type="entry name" value="Nucleotide-diphossugar_trans"/>
</dbReference>
<dbReference type="EMBL" id="CP017599">
    <property type="protein sequence ID" value="AOX02565.1"/>
    <property type="molecule type" value="Genomic_DNA"/>
</dbReference>
<dbReference type="CDD" id="cd02513">
    <property type="entry name" value="CMP-NeuAc_Synthase"/>
    <property type="match status" value="1"/>
</dbReference>
<dbReference type="Pfam" id="PF02348">
    <property type="entry name" value="CTP_transf_3"/>
    <property type="match status" value="1"/>
</dbReference>
<organism evidence="2 3">
    <name type="scientific">Moorena producens PAL-8-15-08-1</name>
    <dbReference type="NCBI Taxonomy" id="1458985"/>
    <lineage>
        <taxon>Bacteria</taxon>
        <taxon>Bacillati</taxon>
        <taxon>Cyanobacteriota</taxon>
        <taxon>Cyanophyceae</taxon>
        <taxon>Coleofasciculales</taxon>
        <taxon>Coleofasciculaceae</taxon>
        <taxon>Moorena</taxon>
    </lineage>
</organism>
<dbReference type="InterPro" id="IPR050793">
    <property type="entry name" value="CMP-NeuNAc_synthase"/>
</dbReference>
<dbReference type="STRING" id="1458985.BJP34_26760"/>
<dbReference type="PANTHER" id="PTHR21485:SF6">
    <property type="entry name" value="N-ACYLNEURAMINATE CYTIDYLYLTRANSFERASE-RELATED"/>
    <property type="match status" value="1"/>
</dbReference>
<dbReference type="InterPro" id="IPR003329">
    <property type="entry name" value="Cytidylyl_trans"/>
</dbReference>
<proteinExistence type="predicted"/>
<evidence type="ECO:0008006" key="4">
    <source>
        <dbReference type="Google" id="ProtNLM"/>
    </source>
</evidence>
<gene>
    <name evidence="2" type="ORF">BJP34_26760</name>
</gene>
<evidence type="ECO:0000313" key="2">
    <source>
        <dbReference type="EMBL" id="AOX02565.1"/>
    </source>
</evidence>
<dbReference type="SUPFAM" id="SSF53448">
    <property type="entry name" value="Nucleotide-diphospho-sugar transferases"/>
    <property type="match status" value="2"/>
</dbReference>
<dbReference type="AlphaFoldDB" id="A0A1D8TYC9"/>
<evidence type="ECO:0000313" key="3">
    <source>
        <dbReference type="Proteomes" id="UP000177870"/>
    </source>
</evidence>
<feature type="compositionally biased region" description="Low complexity" evidence="1">
    <location>
        <begin position="265"/>
        <end position="274"/>
    </location>
</feature>
<dbReference type="Proteomes" id="UP000177870">
    <property type="component" value="Chromosome"/>
</dbReference>
<accession>A0A1D8TYC9</accession>
<dbReference type="GO" id="GO:0008781">
    <property type="term" value="F:N-acylneuraminate cytidylyltransferase activity"/>
    <property type="evidence" value="ECO:0007669"/>
    <property type="project" value="TreeGrafter"/>
</dbReference>
<name>A0A1D8TYC9_9CYAN</name>
<sequence>MDSKTPTVVALIPARAGSKRVPGKNIRRLKGHPLIAYTIAAATQSQVFSAVIVSTDSEEVAEIARYYSADVPFLRPPEYATDKSPDIEWIDYTLRRLNDLGREFDCFSILRPTSPCRQPQTIQRAWQAFLAQANQVDSLRAVEKCQQHPGKMWVLKGNLMKPLLEQNTFELGNSQVNHNLQPPNLEPWPKGHATRTTPQPPNLGQKATLREQPPNLGQKATLREQPPNLGQKATLREQPSTTQPWPKGHATRTTPQPTLREGQRPTTPHTPWHSTPYQALPEVYVQNASLEIAWSKVVLKEYTIAGKVIMPFITHDHEGLDINDLKDWWYLEYLIAQGEAHLPMVSQKPI</sequence>
<dbReference type="Gene3D" id="3.90.550.10">
    <property type="entry name" value="Spore Coat Polysaccharide Biosynthesis Protein SpsA, Chain A"/>
    <property type="match status" value="2"/>
</dbReference>